<keyword evidence="4" id="KW-1185">Reference proteome</keyword>
<keyword evidence="2" id="KW-1133">Transmembrane helix</keyword>
<name>A0ABR3EWC7_9AGAR</name>
<evidence type="ECO:0000313" key="4">
    <source>
        <dbReference type="Proteomes" id="UP001465976"/>
    </source>
</evidence>
<feature type="region of interest" description="Disordered" evidence="1">
    <location>
        <begin position="59"/>
        <end position="79"/>
    </location>
</feature>
<accession>A0ABR3EWC7</accession>
<evidence type="ECO:0000256" key="1">
    <source>
        <dbReference type="SAM" id="MobiDB-lite"/>
    </source>
</evidence>
<proteinExistence type="predicted"/>
<feature type="compositionally biased region" description="Low complexity" evidence="1">
    <location>
        <begin position="60"/>
        <end position="79"/>
    </location>
</feature>
<evidence type="ECO:0000313" key="3">
    <source>
        <dbReference type="EMBL" id="KAL0567220.1"/>
    </source>
</evidence>
<gene>
    <name evidence="3" type="ORF">V5O48_014774</name>
</gene>
<sequence length="169" mass="17545">MYSLIIQLASSLILPAGFLRQYNAVTESSTNAGDNAELLGGQPQVAAISVLLSGMALNQDSGSDSPVSPTSSSEPPSTVPKGAIVGGVMGGIAGIGLLIVMIWLYRRGIKGPRESPDPECVVTPFDLPVSALDQKSPRTSDPKQAIPGASSNPMIANSVLPPMRGRRYD</sequence>
<keyword evidence="2" id="KW-0812">Transmembrane</keyword>
<dbReference type="Proteomes" id="UP001465976">
    <property type="component" value="Unassembled WGS sequence"/>
</dbReference>
<keyword evidence="2" id="KW-0472">Membrane</keyword>
<organism evidence="3 4">
    <name type="scientific">Marasmius crinis-equi</name>
    <dbReference type="NCBI Taxonomy" id="585013"/>
    <lineage>
        <taxon>Eukaryota</taxon>
        <taxon>Fungi</taxon>
        <taxon>Dikarya</taxon>
        <taxon>Basidiomycota</taxon>
        <taxon>Agaricomycotina</taxon>
        <taxon>Agaricomycetes</taxon>
        <taxon>Agaricomycetidae</taxon>
        <taxon>Agaricales</taxon>
        <taxon>Marasmiineae</taxon>
        <taxon>Marasmiaceae</taxon>
        <taxon>Marasmius</taxon>
    </lineage>
</organism>
<feature type="transmembrane region" description="Helical" evidence="2">
    <location>
        <begin position="83"/>
        <end position="105"/>
    </location>
</feature>
<protein>
    <submittedName>
        <fullName evidence="3">Uncharacterized protein</fullName>
    </submittedName>
</protein>
<reference evidence="3 4" key="1">
    <citation type="submission" date="2024-02" db="EMBL/GenBank/DDBJ databases">
        <title>A draft genome for the cacao thread blight pathogen Marasmius crinis-equi.</title>
        <authorList>
            <person name="Cohen S.P."/>
            <person name="Baruah I.K."/>
            <person name="Amoako-Attah I."/>
            <person name="Bukari Y."/>
            <person name="Meinhardt L.W."/>
            <person name="Bailey B.A."/>
        </authorList>
    </citation>
    <scope>NUCLEOTIDE SEQUENCE [LARGE SCALE GENOMIC DNA]</scope>
    <source>
        <strain evidence="3 4">GH-76</strain>
    </source>
</reference>
<dbReference type="EMBL" id="JBAHYK010001643">
    <property type="protein sequence ID" value="KAL0567220.1"/>
    <property type="molecule type" value="Genomic_DNA"/>
</dbReference>
<evidence type="ECO:0000256" key="2">
    <source>
        <dbReference type="SAM" id="Phobius"/>
    </source>
</evidence>
<comment type="caution">
    <text evidence="3">The sequence shown here is derived from an EMBL/GenBank/DDBJ whole genome shotgun (WGS) entry which is preliminary data.</text>
</comment>
<feature type="region of interest" description="Disordered" evidence="1">
    <location>
        <begin position="130"/>
        <end position="169"/>
    </location>
</feature>